<accession>A0ABS6RU15</accession>
<gene>
    <name evidence="2" type="ORF">HWQ67_00785</name>
</gene>
<dbReference type="RefSeq" id="WP_218250746.1">
    <property type="nucleotide sequence ID" value="NZ_JABXWD010000007.1"/>
</dbReference>
<evidence type="ECO:0000313" key="3">
    <source>
        <dbReference type="Proteomes" id="UP001196980"/>
    </source>
</evidence>
<dbReference type="PANTHER" id="PTHR12460">
    <property type="entry name" value="CYCLIN-DEPENDENT KINASE INHIBITOR-RELATED PROTEIN"/>
    <property type="match status" value="1"/>
</dbReference>
<organism evidence="2 3">
    <name type="scientific">Candidatus Magnetobacterium casense</name>
    <dbReference type="NCBI Taxonomy" id="1455061"/>
    <lineage>
        <taxon>Bacteria</taxon>
        <taxon>Pseudomonadati</taxon>
        <taxon>Nitrospirota</taxon>
        <taxon>Thermodesulfovibrionia</taxon>
        <taxon>Thermodesulfovibrionales</taxon>
        <taxon>Candidatus Magnetobacteriaceae</taxon>
        <taxon>Candidatus Magnetobacterium</taxon>
    </lineage>
</organism>
<keyword evidence="3" id="KW-1185">Reference proteome</keyword>
<feature type="region of interest" description="Disordered" evidence="1">
    <location>
        <begin position="151"/>
        <end position="181"/>
    </location>
</feature>
<dbReference type="Proteomes" id="UP001196980">
    <property type="component" value="Unassembled WGS sequence"/>
</dbReference>
<feature type="region of interest" description="Disordered" evidence="1">
    <location>
        <begin position="503"/>
        <end position="550"/>
    </location>
</feature>
<protein>
    <recommendedName>
        <fullName evidence="4">PE-PGRS family protein</fullName>
    </recommendedName>
</protein>
<dbReference type="EMBL" id="JABXWD010000007">
    <property type="protein sequence ID" value="MBV6340109.1"/>
    <property type="molecule type" value="Genomic_DNA"/>
</dbReference>
<name>A0ABS6RU15_9BACT</name>
<comment type="caution">
    <text evidence="2">The sequence shown here is derived from an EMBL/GenBank/DDBJ whole genome shotgun (WGS) entry which is preliminary data.</text>
</comment>
<evidence type="ECO:0008006" key="4">
    <source>
        <dbReference type="Google" id="ProtNLM"/>
    </source>
</evidence>
<evidence type="ECO:0000256" key="1">
    <source>
        <dbReference type="SAM" id="MobiDB-lite"/>
    </source>
</evidence>
<proteinExistence type="predicted"/>
<dbReference type="PANTHER" id="PTHR12460:SF38">
    <property type="entry name" value="KINETOPLAST-ASSOCIATED PROTEIN-LIKE PROTEIN"/>
    <property type="match status" value="1"/>
</dbReference>
<feature type="compositionally biased region" description="Gly residues" evidence="1">
    <location>
        <begin position="505"/>
        <end position="519"/>
    </location>
</feature>
<reference evidence="2 3" key="1">
    <citation type="journal article" date="2020" name="J Geophys Res Biogeosci">
        <title>Magnetotaxis as an Adaptation to Enable Bacterial Shuttling of Microbial Sulfur and Sulfur Cycling Across Aquatic Oxic#Anoxic Interfaces.</title>
        <authorList>
            <person name="Li J."/>
            <person name="Liu P."/>
            <person name="Wang J."/>
            <person name="Roberts A.P."/>
            <person name="Pan Y."/>
        </authorList>
    </citation>
    <scope>NUCLEOTIDE SEQUENCE [LARGE SCALE GENOMIC DNA]</scope>
    <source>
        <strain evidence="2 3">MYR-1_YQ</strain>
    </source>
</reference>
<feature type="compositionally biased region" description="Low complexity" evidence="1">
    <location>
        <begin position="532"/>
        <end position="543"/>
    </location>
</feature>
<sequence length="550" mass="51762">MALTSISAGKIVVAGLDSGVTARMFSNGTAQAAIEGWRHSSDLTLIDGGDIYTGSVTASKITAASLSAIASLTGNIKTAASGARVDIFPDSSTGFKVVDNSGNNVFECLVGGTDVGDVTIGNYAGGQGIKYDKSAGAILYKNLKWSEISDDDGNKPDNNATDGATFGDNITGGGSSNSQCGNDGFVTRYEQTIFGDGSDGDVTISSNTTMSSDMYYNNLTVNTGVTLTTGGYRLFVRNTLTLNLGSIVGYRGNAGTDGTNGTAGFPDVPLGSSGTPGAAGSPGAALAENILGGAPAGAASGMGGAGGTSAGGSVGIAGTSGTSVAKSYCGSGTGGSAGGSGGNSRIGYSGASGGAAGTGGSTSGTVYNKPHNVVFAIRLYDDNGSDIIRSAGGTAGSGGGGGGGGDNVYPNGRGGGGGGAGGCGSGGGVVMISARIIVNNGSISARGGYGGDGGNGGKGGNGGAASGYDRAGGGGGGGAGGAGGRGGLLVLIYTSYSGSGVKTTAGGGGGTGGNGGAKGEGTTDADDGFPGTAGAAGSNGSTGQLIELEV</sequence>
<evidence type="ECO:0000313" key="2">
    <source>
        <dbReference type="EMBL" id="MBV6340109.1"/>
    </source>
</evidence>